<dbReference type="CDD" id="cd15482">
    <property type="entry name" value="Sialidase_non-viral"/>
    <property type="match status" value="1"/>
</dbReference>
<proteinExistence type="predicted"/>
<dbReference type="InterPro" id="IPR036278">
    <property type="entry name" value="Sialidase_sf"/>
</dbReference>
<dbReference type="PANTHER" id="PTHR43752">
    <property type="entry name" value="BNR/ASP-BOX REPEAT FAMILY PROTEIN"/>
    <property type="match status" value="1"/>
</dbReference>
<dbReference type="InterPro" id="IPR011040">
    <property type="entry name" value="Sialidase"/>
</dbReference>
<feature type="region of interest" description="Disordered" evidence="1">
    <location>
        <begin position="702"/>
        <end position="729"/>
    </location>
</feature>
<reference evidence="3 4" key="1">
    <citation type="submission" date="2020-02" db="EMBL/GenBank/DDBJ databases">
        <authorList>
            <person name="Li X.-J."/>
            <person name="Han X.-M."/>
        </authorList>
    </citation>
    <scope>NUCLEOTIDE SEQUENCE [LARGE SCALE GENOMIC DNA]</scope>
    <source>
        <strain evidence="3 4">CCTCC AB 2017055</strain>
    </source>
</reference>
<dbReference type="AlphaFoldDB" id="A0A6L9SFR3"/>
<dbReference type="PANTHER" id="PTHR43752:SF2">
    <property type="entry name" value="BNR_ASP-BOX REPEAT FAMILY PROTEIN"/>
    <property type="match status" value="1"/>
</dbReference>
<comment type="caution">
    <text evidence="3">The sequence shown here is derived from an EMBL/GenBank/DDBJ whole genome shotgun (WGS) entry which is preliminary data.</text>
</comment>
<dbReference type="Gene3D" id="2.120.10.10">
    <property type="match status" value="1"/>
</dbReference>
<accession>A0A6L9SFR3</accession>
<gene>
    <name evidence="3" type="ORF">G1H10_25285</name>
</gene>
<evidence type="ECO:0000256" key="1">
    <source>
        <dbReference type="SAM" id="MobiDB-lite"/>
    </source>
</evidence>
<evidence type="ECO:0000259" key="2">
    <source>
        <dbReference type="Pfam" id="PF13088"/>
    </source>
</evidence>
<organism evidence="3 4">
    <name type="scientific">Phytoactinopolyspora halotolerans</name>
    <dbReference type="NCBI Taxonomy" id="1981512"/>
    <lineage>
        <taxon>Bacteria</taxon>
        <taxon>Bacillati</taxon>
        <taxon>Actinomycetota</taxon>
        <taxon>Actinomycetes</taxon>
        <taxon>Jiangellales</taxon>
        <taxon>Jiangellaceae</taxon>
        <taxon>Phytoactinopolyspora</taxon>
    </lineage>
</organism>
<dbReference type="RefSeq" id="WP_163743169.1">
    <property type="nucleotide sequence ID" value="NZ_JAAGOA010000022.1"/>
</dbReference>
<dbReference type="SUPFAM" id="SSF50939">
    <property type="entry name" value="Sialidases"/>
    <property type="match status" value="1"/>
</dbReference>
<evidence type="ECO:0000313" key="4">
    <source>
        <dbReference type="Proteomes" id="UP000475214"/>
    </source>
</evidence>
<name>A0A6L9SFR3_9ACTN</name>
<evidence type="ECO:0000313" key="3">
    <source>
        <dbReference type="EMBL" id="NEE03484.1"/>
    </source>
</evidence>
<dbReference type="EMBL" id="JAAGOA010000022">
    <property type="protein sequence ID" value="NEE03484.1"/>
    <property type="molecule type" value="Genomic_DNA"/>
</dbReference>
<dbReference type="Proteomes" id="UP000475214">
    <property type="component" value="Unassembled WGS sequence"/>
</dbReference>
<keyword evidence="4" id="KW-1185">Reference proteome</keyword>
<dbReference type="Pfam" id="PF13088">
    <property type="entry name" value="BNR_2"/>
    <property type="match status" value="1"/>
</dbReference>
<feature type="domain" description="Sialidase" evidence="2">
    <location>
        <begin position="71"/>
        <end position="341"/>
    </location>
</feature>
<protein>
    <submittedName>
        <fullName evidence="3">Exo-alpha-sialidase</fullName>
    </submittedName>
</protein>
<sequence>MTNAHRRLHPRVLALAALGAILCVLATTLGGPLRADAESFTNEVTVHSDLTLLDGDGIRTPDIISTSPSNVVVAWREGNTAGQYDNGAIRYANSTDGGQTWSAPKTLAPKDSTYGWHYVILYRVGSDLYAFLGRAPASSHNGHPVTNFMKKSTDGGQTWQNHSASFANVPDGFVVAGRPLYHNGYHTVPFWKGGQVAVMRSTDMVNWTAGAYAPDPLETASGENQLVVDQNDPNKLLMFNRVAFPAEDYLTGPVYMSRTESTDGGLTWSPLELDPNIPNMGTKGYVTKDSNGQLLAIYNTMGGRFPSPIETRPEEFRAILNYKVKKQDQPWGPGRFLADGPPIVDRPHSAGWDTYAMADEYAPGKFFVVWEHDTSAVKVAKLDISDAFTGINENWDGGNTTSWDTAANGGSVGVTSGRLELSNAAGTTTSVEQEHAYQGAFIAAFSGRITSATTLDPATGAGANLTLEVANGTRLLAMTAQTDGIYAKVAGSSGWQLIHPTTIGTSDHHYRVVVQPDGTAQLYLDSIDTDVEWQTPLSSEPIRTALSTSGTSTEPAGASVNWVSVEQNLVSTMWNDLAGWEPFQAGGSINPVGELNITSPPTGQNAISKDLPDRCDFSVDFRAEVTDYSTLNPSNGYGTSLAISVLNRSRRLMLAIQQDGVYTIKKGESSWSRIYQRNNAGDRASWRVDTSSGGEAKLFRNGVDTGAPLDHPGPGQRSGGAAVVLREQR</sequence>